<dbReference type="AlphaFoldDB" id="A5DNQ3"/>
<gene>
    <name evidence="1" type="ORF">PGUG_04904</name>
</gene>
<dbReference type="InParanoid" id="A5DNQ3"/>
<dbReference type="VEuPathDB" id="FungiDB:PGUG_04904"/>
<dbReference type="Proteomes" id="UP000001997">
    <property type="component" value="Unassembled WGS sequence"/>
</dbReference>
<proteinExistence type="predicted"/>
<sequence>MYMESANACSPWSGRKVSSNIFSGSNGLYLSPESFDSGVSSFTVALVRLLLVRGFSSSIFSGSGETCFVFLRGRNLLPSVGASSSISPSGFFPALNSLDVYHCEMYNKRSRLFLNFIRRRNGLNSVLNSSTATSSLNGCSWRISLRVWFDVASFSMLWRSSTVVASGSYSSKVLSMFWIFSPSITSIFVRKSVIERSTWTKSLRIDTKSSLFSIDIPPFGCFSSGKSCSGVTIDFIDITEFVSEGVSGSGVSL</sequence>
<dbReference type="KEGG" id="pgu:PGUG_04904"/>
<dbReference type="EMBL" id="CH408160">
    <property type="protein sequence ID" value="EDK40805.2"/>
    <property type="molecule type" value="Genomic_DNA"/>
</dbReference>
<evidence type="ECO:0000313" key="2">
    <source>
        <dbReference type="Proteomes" id="UP000001997"/>
    </source>
</evidence>
<dbReference type="GeneID" id="5124567"/>
<keyword evidence="2" id="KW-1185">Reference proteome</keyword>
<accession>A5DNQ3</accession>
<dbReference type="RefSeq" id="XP_001482948.2">
    <property type="nucleotide sequence ID" value="XM_001482898.1"/>
</dbReference>
<reference evidence="1 2" key="1">
    <citation type="journal article" date="2009" name="Nature">
        <title>Evolution of pathogenicity and sexual reproduction in eight Candida genomes.</title>
        <authorList>
            <person name="Butler G."/>
            <person name="Rasmussen M.D."/>
            <person name="Lin M.F."/>
            <person name="Santos M.A."/>
            <person name="Sakthikumar S."/>
            <person name="Munro C.A."/>
            <person name="Rheinbay E."/>
            <person name="Grabherr M."/>
            <person name="Forche A."/>
            <person name="Reedy J.L."/>
            <person name="Agrafioti I."/>
            <person name="Arnaud M.B."/>
            <person name="Bates S."/>
            <person name="Brown A.J."/>
            <person name="Brunke S."/>
            <person name="Costanzo M.C."/>
            <person name="Fitzpatrick D.A."/>
            <person name="de Groot P.W."/>
            <person name="Harris D."/>
            <person name="Hoyer L.L."/>
            <person name="Hube B."/>
            <person name="Klis F.M."/>
            <person name="Kodira C."/>
            <person name="Lennard N."/>
            <person name="Logue M.E."/>
            <person name="Martin R."/>
            <person name="Neiman A.M."/>
            <person name="Nikolaou E."/>
            <person name="Quail M.A."/>
            <person name="Quinn J."/>
            <person name="Santos M.C."/>
            <person name="Schmitzberger F.F."/>
            <person name="Sherlock G."/>
            <person name="Shah P."/>
            <person name="Silverstein K.A."/>
            <person name="Skrzypek M.S."/>
            <person name="Soll D."/>
            <person name="Staggs R."/>
            <person name="Stansfield I."/>
            <person name="Stumpf M.P."/>
            <person name="Sudbery P.E."/>
            <person name="Srikantha T."/>
            <person name="Zeng Q."/>
            <person name="Berman J."/>
            <person name="Berriman M."/>
            <person name="Heitman J."/>
            <person name="Gow N.A."/>
            <person name="Lorenz M.C."/>
            <person name="Birren B.W."/>
            <person name="Kellis M."/>
            <person name="Cuomo C.A."/>
        </authorList>
    </citation>
    <scope>NUCLEOTIDE SEQUENCE [LARGE SCALE GENOMIC DNA]</scope>
    <source>
        <strain evidence="2">ATCC 6260 / CBS 566 / DSM 6381 / JCM 1539 / NBRC 10279 / NRRL Y-324</strain>
    </source>
</reference>
<protein>
    <submittedName>
        <fullName evidence="1">Uncharacterized protein</fullName>
    </submittedName>
</protein>
<organism evidence="1 2">
    <name type="scientific">Meyerozyma guilliermondii (strain ATCC 6260 / CBS 566 / DSM 6381 / JCM 1539 / NBRC 10279 / NRRL Y-324)</name>
    <name type="common">Yeast</name>
    <name type="synonym">Candida guilliermondii</name>
    <dbReference type="NCBI Taxonomy" id="294746"/>
    <lineage>
        <taxon>Eukaryota</taxon>
        <taxon>Fungi</taxon>
        <taxon>Dikarya</taxon>
        <taxon>Ascomycota</taxon>
        <taxon>Saccharomycotina</taxon>
        <taxon>Pichiomycetes</taxon>
        <taxon>Debaryomycetaceae</taxon>
        <taxon>Meyerozyma</taxon>
    </lineage>
</organism>
<dbReference type="HOGENOM" id="CLU_1098836_0_0_1"/>
<name>A5DNQ3_PICGU</name>
<evidence type="ECO:0000313" key="1">
    <source>
        <dbReference type="EMBL" id="EDK40805.2"/>
    </source>
</evidence>